<dbReference type="GO" id="GO:0003677">
    <property type="term" value="F:DNA binding"/>
    <property type="evidence" value="ECO:0007669"/>
    <property type="project" value="UniProtKB-KW"/>
</dbReference>
<keyword evidence="7" id="KW-0235">DNA replication</keyword>
<dbReference type="Pfam" id="PF02767">
    <property type="entry name" value="DNA_pol3_beta_2"/>
    <property type="match status" value="1"/>
</dbReference>
<proteinExistence type="inferred from homology"/>
<dbReference type="PANTHER" id="PTHR30478">
    <property type="entry name" value="DNA POLYMERASE III SUBUNIT BETA"/>
    <property type="match status" value="1"/>
</dbReference>
<dbReference type="RefSeq" id="WP_208340813.1">
    <property type="nucleotide sequence ID" value="NZ_JAENQO010000007.1"/>
</dbReference>
<dbReference type="GO" id="GO:0005737">
    <property type="term" value="C:cytoplasm"/>
    <property type="evidence" value="ECO:0007669"/>
    <property type="project" value="UniProtKB-SubCell"/>
</dbReference>
<dbReference type="Gene3D" id="3.10.150.10">
    <property type="entry name" value="DNA Polymerase III, subunit A, domain 2"/>
    <property type="match status" value="1"/>
</dbReference>
<dbReference type="SMART" id="SM00480">
    <property type="entry name" value="POL3Bc"/>
    <property type="match status" value="1"/>
</dbReference>
<evidence type="ECO:0000256" key="11">
    <source>
        <dbReference type="ARBA" id="ARBA00033276"/>
    </source>
</evidence>
<dbReference type="SUPFAM" id="SSF55979">
    <property type="entry name" value="DNA clamp"/>
    <property type="match status" value="2"/>
</dbReference>
<evidence type="ECO:0000256" key="3">
    <source>
        <dbReference type="ARBA" id="ARBA00021035"/>
    </source>
</evidence>
<evidence type="ECO:0000256" key="8">
    <source>
        <dbReference type="ARBA" id="ARBA00022932"/>
    </source>
</evidence>
<evidence type="ECO:0000256" key="9">
    <source>
        <dbReference type="ARBA" id="ARBA00023125"/>
    </source>
</evidence>
<reference evidence="14" key="1">
    <citation type="submission" date="2020-12" db="EMBL/GenBank/DDBJ databases">
        <title>Comparative genomics of Clostridium perfringens reveals patterns of host-associated phylogenetic clades and virulence factors.</title>
        <authorList>
            <person name="Smith A.H."/>
            <person name="Geier R."/>
        </authorList>
    </citation>
    <scope>NUCLEOTIDE SEQUENCE</scope>
    <source>
        <strain evidence="14">CHD30677R</strain>
    </source>
</reference>
<feature type="domain" description="DNA polymerase III beta sliding clamp C-terminal" evidence="13">
    <location>
        <begin position="222"/>
        <end position="322"/>
    </location>
</feature>
<gene>
    <name evidence="14" type="ORF">JJB47_11955</name>
</gene>
<dbReference type="EMBL" id="JAENQP010000007">
    <property type="protein sequence ID" value="MBO3359486.1"/>
    <property type="molecule type" value="Genomic_DNA"/>
</dbReference>
<organism evidence="14 15">
    <name type="scientific">Clostridium perfringens</name>
    <dbReference type="NCBI Taxonomy" id="1502"/>
    <lineage>
        <taxon>Bacteria</taxon>
        <taxon>Bacillati</taxon>
        <taxon>Bacillota</taxon>
        <taxon>Clostridia</taxon>
        <taxon>Eubacteriales</taxon>
        <taxon>Clostridiaceae</taxon>
        <taxon>Clostridium</taxon>
    </lineage>
</organism>
<evidence type="ECO:0000256" key="7">
    <source>
        <dbReference type="ARBA" id="ARBA00022705"/>
    </source>
</evidence>
<comment type="similarity">
    <text evidence="2">Belongs to the beta sliding clamp family.</text>
</comment>
<dbReference type="InterPro" id="IPR046938">
    <property type="entry name" value="DNA_clamp_sf"/>
</dbReference>
<evidence type="ECO:0000256" key="1">
    <source>
        <dbReference type="ARBA" id="ARBA00004496"/>
    </source>
</evidence>
<evidence type="ECO:0000313" key="14">
    <source>
        <dbReference type="EMBL" id="MBO3359486.1"/>
    </source>
</evidence>
<dbReference type="Proteomes" id="UP000668068">
    <property type="component" value="Unassembled WGS sequence"/>
</dbReference>
<evidence type="ECO:0000256" key="6">
    <source>
        <dbReference type="ARBA" id="ARBA00022695"/>
    </source>
</evidence>
<dbReference type="InterPro" id="IPR001001">
    <property type="entry name" value="DNA_polIII_beta"/>
</dbReference>
<dbReference type="InterPro" id="IPR022635">
    <property type="entry name" value="DNA_polIII_beta_C"/>
</dbReference>
<dbReference type="InterPro" id="IPR022637">
    <property type="entry name" value="DNA_polIII_beta_cen"/>
</dbReference>
<dbReference type="Gene3D" id="3.70.10.10">
    <property type="match status" value="1"/>
</dbReference>
<keyword evidence="6" id="KW-0548">Nucleotidyltransferase</keyword>
<dbReference type="GO" id="GO:0006271">
    <property type="term" value="P:DNA strand elongation involved in DNA replication"/>
    <property type="evidence" value="ECO:0007669"/>
    <property type="project" value="TreeGrafter"/>
</dbReference>
<accession>A0AAW4J621</accession>
<dbReference type="AlphaFoldDB" id="A0AAW4J621"/>
<name>A0AAW4J621_CLOPF</name>
<keyword evidence="5" id="KW-0808">Transferase</keyword>
<keyword evidence="4" id="KW-0963">Cytoplasm</keyword>
<comment type="caution">
    <text evidence="14">The sequence shown here is derived from an EMBL/GenBank/DDBJ whole genome shotgun (WGS) entry which is preliminary data.</text>
</comment>
<comment type="subcellular location">
    <subcellularLocation>
        <location evidence="1">Cytoplasm</location>
    </subcellularLocation>
</comment>
<evidence type="ECO:0000256" key="4">
    <source>
        <dbReference type="ARBA" id="ARBA00022490"/>
    </source>
</evidence>
<keyword evidence="9" id="KW-0238">DNA-binding</keyword>
<evidence type="ECO:0000256" key="2">
    <source>
        <dbReference type="ARBA" id="ARBA00010752"/>
    </source>
</evidence>
<evidence type="ECO:0000256" key="10">
    <source>
        <dbReference type="ARBA" id="ARBA00030988"/>
    </source>
</evidence>
<evidence type="ECO:0000259" key="13">
    <source>
        <dbReference type="Pfam" id="PF02768"/>
    </source>
</evidence>
<dbReference type="CDD" id="cd00140">
    <property type="entry name" value="beta_clamp"/>
    <property type="match status" value="1"/>
</dbReference>
<dbReference type="GO" id="GO:0009360">
    <property type="term" value="C:DNA polymerase III complex"/>
    <property type="evidence" value="ECO:0007669"/>
    <property type="project" value="InterPro"/>
</dbReference>
<dbReference type="Pfam" id="PF02768">
    <property type="entry name" value="DNA_pol3_beta_3"/>
    <property type="match status" value="1"/>
</dbReference>
<evidence type="ECO:0000313" key="15">
    <source>
        <dbReference type="Proteomes" id="UP000668068"/>
    </source>
</evidence>
<feature type="domain" description="DNA polymerase III beta sliding clamp central" evidence="12">
    <location>
        <begin position="116"/>
        <end position="216"/>
    </location>
</feature>
<dbReference type="PANTHER" id="PTHR30478:SF0">
    <property type="entry name" value="BETA SLIDING CLAMP"/>
    <property type="match status" value="1"/>
</dbReference>
<dbReference type="GO" id="GO:0008408">
    <property type="term" value="F:3'-5' exonuclease activity"/>
    <property type="evidence" value="ECO:0007669"/>
    <property type="project" value="InterPro"/>
</dbReference>
<evidence type="ECO:0000256" key="5">
    <source>
        <dbReference type="ARBA" id="ARBA00022679"/>
    </source>
</evidence>
<dbReference type="GO" id="GO:0003887">
    <property type="term" value="F:DNA-directed DNA polymerase activity"/>
    <property type="evidence" value="ECO:0007669"/>
    <property type="project" value="UniProtKB-KW"/>
</dbReference>
<keyword evidence="8" id="KW-0239">DNA-directed DNA polymerase</keyword>
<evidence type="ECO:0000259" key="12">
    <source>
        <dbReference type="Pfam" id="PF02767"/>
    </source>
</evidence>
<sequence length="333" mass="38525">MEIVLNNKNLKLIEKVATHGIKIKSENIVGHNVREDVLISLNGNEVIKEGEVNLNKDALKYLNNKDKIIVESKNEEVFIKQNKRKITTKDFVFPDKNIDDIEIKSEKLFTITKEALQQIYEIKYAVAKDETRPILQTIHIDNENLVALDGYRLAIRKHNIKDIKDIKDELNIPYKIFNICNKLKIEDNLDVYEYRGNIILTNETISLQVNKIEGEYIKYKCLLPKESTTTLKVNQKDLLSLLKAYKGLDWVKFNLEEEGLLKLKAKGNITIQDELEANIKGDLKEIAFNIGYLIDTVKCYSGEITMQLMKEVSPMIIEQDDKYDLVLPIRVNK</sequence>
<protein>
    <recommendedName>
        <fullName evidence="3">Beta sliding clamp</fullName>
    </recommendedName>
    <alternativeName>
        <fullName evidence="11">Beta-clamp processivity factor</fullName>
    </alternativeName>
    <alternativeName>
        <fullName evidence="10">DNA polymerase III beta sliding clamp subunit</fullName>
    </alternativeName>
</protein>